<protein>
    <recommendedName>
        <fullName evidence="2">Lipopolysaccharide biosynthesis protein RfbH</fullName>
    </recommendedName>
</protein>
<sequence>MIRENAPFIRKDLVDYLENNKIATRMLFGGNLLKQPAYEGIKYRVIGSLDNTDRVMNDLFWIGVYPGLTKEMIDYILSKFQSFMGGYE</sequence>
<comment type="caution">
    <text evidence="1">The sequence shown here is derived from an EMBL/GenBank/DDBJ whole genome shotgun (WGS) entry which is preliminary data.</text>
</comment>
<dbReference type="Gene3D" id="3.90.1150.10">
    <property type="entry name" value="Aspartate Aminotransferase, domain 1"/>
    <property type="match status" value="1"/>
</dbReference>
<dbReference type="Pfam" id="PF01041">
    <property type="entry name" value="DegT_DnrJ_EryC1"/>
    <property type="match status" value="1"/>
</dbReference>
<name>A0A645HMS6_9ZZZZ</name>
<dbReference type="InterPro" id="IPR015424">
    <property type="entry name" value="PyrdxlP-dep_Trfase"/>
</dbReference>
<reference evidence="1" key="1">
    <citation type="submission" date="2019-08" db="EMBL/GenBank/DDBJ databases">
        <authorList>
            <person name="Kucharzyk K."/>
            <person name="Murdoch R.W."/>
            <person name="Higgins S."/>
            <person name="Loffler F."/>
        </authorList>
    </citation>
    <scope>NUCLEOTIDE SEQUENCE</scope>
</reference>
<dbReference type="InterPro" id="IPR015422">
    <property type="entry name" value="PyrdxlP-dep_Trfase_small"/>
</dbReference>
<gene>
    <name evidence="1" type="ORF">SDC9_187077</name>
</gene>
<dbReference type="SUPFAM" id="SSF53383">
    <property type="entry name" value="PLP-dependent transferases"/>
    <property type="match status" value="1"/>
</dbReference>
<accession>A0A645HMS6</accession>
<proteinExistence type="predicted"/>
<dbReference type="AlphaFoldDB" id="A0A645HMS6"/>
<dbReference type="EMBL" id="VSSQ01095427">
    <property type="protein sequence ID" value="MPN39549.1"/>
    <property type="molecule type" value="Genomic_DNA"/>
</dbReference>
<organism evidence="1">
    <name type="scientific">bioreactor metagenome</name>
    <dbReference type="NCBI Taxonomy" id="1076179"/>
    <lineage>
        <taxon>unclassified sequences</taxon>
        <taxon>metagenomes</taxon>
        <taxon>ecological metagenomes</taxon>
    </lineage>
</organism>
<dbReference type="InterPro" id="IPR000653">
    <property type="entry name" value="DegT/StrS_aminotransferase"/>
</dbReference>
<evidence type="ECO:0008006" key="2">
    <source>
        <dbReference type="Google" id="ProtNLM"/>
    </source>
</evidence>
<evidence type="ECO:0000313" key="1">
    <source>
        <dbReference type="EMBL" id="MPN39549.1"/>
    </source>
</evidence>